<comment type="subcellular location">
    <subcellularLocation>
        <location evidence="1">Secreted</location>
    </subcellularLocation>
</comment>
<dbReference type="PANTHER" id="PTHR32305">
    <property type="match status" value="1"/>
</dbReference>
<feature type="region of interest" description="Disordered" evidence="4">
    <location>
        <begin position="657"/>
        <end position="679"/>
    </location>
</feature>
<organism evidence="7 8">
    <name type="scientific">Sorangium cellulosum</name>
    <name type="common">Polyangium cellulosum</name>
    <dbReference type="NCBI Taxonomy" id="56"/>
    <lineage>
        <taxon>Bacteria</taxon>
        <taxon>Pseudomonadati</taxon>
        <taxon>Myxococcota</taxon>
        <taxon>Polyangia</taxon>
        <taxon>Polyangiales</taxon>
        <taxon>Polyangiaceae</taxon>
        <taxon>Sorangium</taxon>
    </lineage>
</organism>
<dbReference type="PANTHER" id="PTHR32305:SF15">
    <property type="entry name" value="PROTEIN RHSA-RELATED"/>
    <property type="match status" value="1"/>
</dbReference>
<reference evidence="7 8" key="1">
    <citation type="submission" date="2015-09" db="EMBL/GenBank/DDBJ databases">
        <title>Sorangium comparison.</title>
        <authorList>
            <person name="Zaburannyi N."/>
            <person name="Bunk B."/>
            <person name="Overmann J."/>
            <person name="Mueller R."/>
        </authorList>
    </citation>
    <scope>NUCLEOTIDE SEQUENCE [LARGE SCALE GENOMIC DNA]</scope>
    <source>
        <strain evidence="7 8">So ce26</strain>
    </source>
</reference>
<evidence type="ECO:0000256" key="4">
    <source>
        <dbReference type="SAM" id="MobiDB-lite"/>
    </source>
</evidence>
<dbReference type="InterPro" id="IPR006531">
    <property type="entry name" value="Gp5/Vgr_OB"/>
</dbReference>
<proteinExistence type="inferred from homology"/>
<dbReference type="Pfam" id="PF04717">
    <property type="entry name" value="Phage_base_V"/>
    <property type="match status" value="1"/>
</dbReference>
<comment type="similarity">
    <text evidence="2">Belongs to the VgrG protein family.</text>
</comment>
<name>A0A2L0EID6_SORCE</name>
<gene>
    <name evidence="7" type="ORF">SOCE26_004410</name>
</gene>
<accession>A0A2L0EID6</accession>
<dbReference type="GO" id="GO:0005576">
    <property type="term" value="C:extracellular region"/>
    <property type="evidence" value="ECO:0007669"/>
    <property type="project" value="UniProtKB-SubCell"/>
</dbReference>
<evidence type="ECO:0000259" key="6">
    <source>
        <dbReference type="Pfam" id="PF22178"/>
    </source>
</evidence>
<sequence length="679" mass="75396">MSILDLVVASGESGLSVRRFSIREAVSTPFSISLWARSPDPSLDLGAVVGQPASFRMVAGYAHVLGGGTRRWSGLVSYAEQAHALQPAVGQRGLSTYHLRIVPALWLLTQRRGNRIYQHLSIPDIVDRLLAEWQIRPAWRVDRARYPRLEYKVQYAETDYDFFSRLLEQAGIAFTFADDGASTLTLGDRLEENEPRPGPPVPFVDSPNQNSEKEFVTRVRLGREVRPGAAVYRDVDPRRPAFPLLSESPRSPAPEDRYEQFHYRPGAFLAETGKPAGTPVADDQGFARHDQKVGQALADLTHHGDRVGVRSVSFDANTFDLAPGVVLSIDNHLHPELSPERRLLVTETILEGAVSSEWTLTSGAVFADTAYRPPRRTRRPIVHGLQSATVVGPSGDEIHTDELGRIRVQFPWDREGQRDEHSSCWIRVHQGWGGAGWGMITVPRVGQEVLVSFLEGDPDQPVVLGRAYNAVQQVPYKLPEHRTRSTWKSDSSPGSGGFNEILFEDLKGTELVWQQAEKDRRRLVKNDERATVVHDRQKLVKNDEFEETGGSRQRWVGKEEDLVTKAHRRERIEGDDHLEVRGSRREVIAGKQSLTVVQDRQDEVGGTYAVRAEKAIHHVGGEEYVGEGAEEVTLRGPGGFIRIDGSGITIKGTLVKINVSGSPGKGKGSKPEKPDEPEG</sequence>
<dbReference type="AlphaFoldDB" id="A0A2L0EID6"/>
<dbReference type="Gene3D" id="2.40.50.230">
    <property type="entry name" value="Gp5 N-terminal domain"/>
    <property type="match status" value="1"/>
</dbReference>
<dbReference type="InterPro" id="IPR006533">
    <property type="entry name" value="T6SS_Vgr_RhsGE"/>
</dbReference>
<feature type="domain" description="Gp5/Type VI secretion system Vgr C-terminal trimerisation" evidence="6">
    <location>
        <begin position="485"/>
        <end position="596"/>
    </location>
</feature>
<dbReference type="Gene3D" id="2.30.110.50">
    <property type="match status" value="1"/>
</dbReference>
<dbReference type="OrthoDB" id="5478035at2"/>
<dbReference type="RefSeq" id="WP_104977085.1">
    <property type="nucleotide sequence ID" value="NZ_CP012673.1"/>
</dbReference>
<dbReference type="InterPro" id="IPR050708">
    <property type="entry name" value="T6SS_VgrG/RHS"/>
</dbReference>
<dbReference type="Pfam" id="PF05954">
    <property type="entry name" value="Phage_GPD"/>
    <property type="match status" value="1"/>
</dbReference>
<evidence type="ECO:0000313" key="7">
    <source>
        <dbReference type="EMBL" id="AUX39059.1"/>
    </source>
</evidence>
<dbReference type="InterPro" id="IPR054030">
    <property type="entry name" value="Gp5_Vgr_C"/>
</dbReference>
<dbReference type="Gene3D" id="3.55.50.10">
    <property type="entry name" value="Baseplate protein-like domains"/>
    <property type="match status" value="1"/>
</dbReference>
<dbReference type="InterPro" id="IPR037026">
    <property type="entry name" value="Vgr_OB-fold_dom_sf"/>
</dbReference>
<evidence type="ECO:0000259" key="5">
    <source>
        <dbReference type="Pfam" id="PF04717"/>
    </source>
</evidence>
<feature type="compositionally biased region" description="Basic and acidic residues" evidence="4">
    <location>
        <begin position="669"/>
        <end position="679"/>
    </location>
</feature>
<dbReference type="SUPFAM" id="SSF69255">
    <property type="entry name" value="gp5 N-terminal domain-like"/>
    <property type="match status" value="1"/>
</dbReference>
<evidence type="ECO:0000256" key="3">
    <source>
        <dbReference type="ARBA" id="ARBA00022525"/>
    </source>
</evidence>
<dbReference type="Gene3D" id="4.10.220.110">
    <property type="match status" value="1"/>
</dbReference>
<evidence type="ECO:0000313" key="8">
    <source>
        <dbReference type="Proteomes" id="UP000238348"/>
    </source>
</evidence>
<dbReference type="NCBIfam" id="TIGR03361">
    <property type="entry name" value="VI_Rhs_Vgr"/>
    <property type="match status" value="1"/>
</dbReference>
<feature type="region of interest" description="Disordered" evidence="4">
    <location>
        <begin position="189"/>
        <end position="209"/>
    </location>
</feature>
<evidence type="ECO:0000256" key="2">
    <source>
        <dbReference type="ARBA" id="ARBA00005558"/>
    </source>
</evidence>
<evidence type="ECO:0000256" key="1">
    <source>
        <dbReference type="ARBA" id="ARBA00004613"/>
    </source>
</evidence>
<feature type="domain" description="Gp5/Type VI secretion system Vgr protein OB-fold" evidence="5">
    <location>
        <begin position="399"/>
        <end position="468"/>
    </location>
</feature>
<dbReference type="SUPFAM" id="SSF69349">
    <property type="entry name" value="Phage fibre proteins"/>
    <property type="match status" value="1"/>
</dbReference>
<dbReference type="Proteomes" id="UP000238348">
    <property type="component" value="Chromosome"/>
</dbReference>
<dbReference type="Pfam" id="PF22178">
    <property type="entry name" value="Gp5_trimer_C"/>
    <property type="match status" value="1"/>
</dbReference>
<protein>
    <submittedName>
        <fullName evidence="7">Type IV secretion protein Rhs</fullName>
    </submittedName>
</protein>
<keyword evidence="3" id="KW-0964">Secreted</keyword>
<dbReference type="EMBL" id="CP012673">
    <property type="protein sequence ID" value="AUX39059.1"/>
    <property type="molecule type" value="Genomic_DNA"/>
</dbReference>
<dbReference type="NCBIfam" id="TIGR01646">
    <property type="entry name" value="vgr_GE"/>
    <property type="match status" value="1"/>
</dbReference>
<dbReference type="InterPro" id="IPR017847">
    <property type="entry name" value="T6SS_RhsGE_Vgr_subset"/>
</dbReference>
<dbReference type="SUPFAM" id="SSF69279">
    <property type="entry name" value="Phage tail proteins"/>
    <property type="match status" value="2"/>
</dbReference>